<evidence type="ECO:0000313" key="3">
    <source>
        <dbReference type="Proteomes" id="UP001215280"/>
    </source>
</evidence>
<proteinExistence type="predicted"/>
<feature type="compositionally biased region" description="Basic and acidic residues" evidence="1">
    <location>
        <begin position="514"/>
        <end position="530"/>
    </location>
</feature>
<keyword evidence="3" id="KW-1185">Reference proteome</keyword>
<dbReference type="AlphaFoldDB" id="A0AAD7IS20"/>
<name>A0AAD7IS20_9AGAR</name>
<protein>
    <submittedName>
        <fullName evidence="2">Uncharacterized protein</fullName>
    </submittedName>
</protein>
<dbReference type="EMBL" id="JARJLG010000087">
    <property type="protein sequence ID" value="KAJ7749082.1"/>
    <property type="molecule type" value="Genomic_DNA"/>
</dbReference>
<dbReference type="Proteomes" id="UP001215280">
    <property type="component" value="Unassembled WGS sequence"/>
</dbReference>
<organism evidence="2 3">
    <name type="scientific">Mycena maculata</name>
    <dbReference type="NCBI Taxonomy" id="230809"/>
    <lineage>
        <taxon>Eukaryota</taxon>
        <taxon>Fungi</taxon>
        <taxon>Dikarya</taxon>
        <taxon>Basidiomycota</taxon>
        <taxon>Agaricomycotina</taxon>
        <taxon>Agaricomycetes</taxon>
        <taxon>Agaricomycetidae</taxon>
        <taxon>Agaricales</taxon>
        <taxon>Marasmiineae</taxon>
        <taxon>Mycenaceae</taxon>
        <taxon>Mycena</taxon>
    </lineage>
</organism>
<feature type="compositionally biased region" description="Basic and acidic residues" evidence="1">
    <location>
        <begin position="540"/>
        <end position="550"/>
    </location>
</feature>
<evidence type="ECO:0000256" key="1">
    <source>
        <dbReference type="SAM" id="MobiDB-lite"/>
    </source>
</evidence>
<feature type="region of interest" description="Disordered" evidence="1">
    <location>
        <begin position="504"/>
        <end position="550"/>
    </location>
</feature>
<accession>A0AAD7IS20</accession>
<comment type="caution">
    <text evidence="2">The sequence shown here is derived from an EMBL/GenBank/DDBJ whole genome shotgun (WGS) entry which is preliminary data.</text>
</comment>
<feature type="region of interest" description="Disordered" evidence="1">
    <location>
        <begin position="1"/>
        <end position="21"/>
    </location>
</feature>
<evidence type="ECO:0000313" key="2">
    <source>
        <dbReference type="EMBL" id="KAJ7749082.1"/>
    </source>
</evidence>
<sequence>MRNQDDVDDVSGAGRSKGGPIPQELKEQLFATLDAYEVEVLRLAEYGQVPETLHKLVGTNTQAKLACALTAWNVWQSWYAENHPKKDFKGTPQQYAAKSRQAFKDVLSNLELKDSDKVFEQLAWLKEWHDQTMANVIVSWRDKGKFKLHVQRAVAPLVHQSCLLHTSLGIHVWGYCIDTQGQASFIWGGTEEFKMWRSKKGNTLNTEIKDMEHLLGVKEMKRRSKTGEAIVMPAHVLEGKNNEKARDTHRHVFGLIMSKQLVQFLVAGGAVLKDYAEKYKMQRRKGRYEDDVMAIMAWDDDEKDLPAEEQGKVSLVHNSDGLLILRVKHSKAFNKQLAGAAKKAATAWKGKLAERDERLLHSRSHSHSLSPGPTRRDHSTSSAMGRGGGSPPTRNDVHHRVDNALKPAPVWCPRSPAGRKGATRARSSPHSPAPLAARHARSPEPGGGAAGTGRRSPPPAWLARSPASPPPPPRGGVAPGVRSALEVRIDPPHIDLLEMATKNLKHKHHAPGATDRDQKRPQKEQGEGPSDRTGQASGSKYRDEEKPKRNDVRMKFKVPGYAKVFRATGFLPTDHPTRADRYTVYESTPGTWITIPPRMTPIRF</sequence>
<gene>
    <name evidence="2" type="ORF">DFH07DRAFT_961926</name>
</gene>
<feature type="region of interest" description="Disordered" evidence="1">
    <location>
        <begin position="356"/>
        <end position="479"/>
    </location>
</feature>
<reference evidence="2" key="1">
    <citation type="submission" date="2023-03" db="EMBL/GenBank/DDBJ databases">
        <title>Massive genome expansion in bonnet fungi (Mycena s.s.) driven by repeated elements and novel gene families across ecological guilds.</title>
        <authorList>
            <consortium name="Lawrence Berkeley National Laboratory"/>
            <person name="Harder C.B."/>
            <person name="Miyauchi S."/>
            <person name="Viragh M."/>
            <person name="Kuo A."/>
            <person name="Thoen E."/>
            <person name="Andreopoulos B."/>
            <person name="Lu D."/>
            <person name="Skrede I."/>
            <person name="Drula E."/>
            <person name="Henrissat B."/>
            <person name="Morin E."/>
            <person name="Kohler A."/>
            <person name="Barry K."/>
            <person name="LaButti K."/>
            <person name="Morin E."/>
            <person name="Salamov A."/>
            <person name="Lipzen A."/>
            <person name="Mereny Z."/>
            <person name="Hegedus B."/>
            <person name="Baldrian P."/>
            <person name="Stursova M."/>
            <person name="Weitz H."/>
            <person name="Taylor A."/>
            <person name="Grigoriev I.V."/>
            <person name="Nagy L.G."/>
            <person name="Martin F."/>
            <person name="Kauserud H."/>
        </authorList>
    </citation>
    <scope>NUCLEOTIDE SEQUENCE</scope>
    <source>
        <strain evidence="2">CBHHK188m</strain>
    </source>
</reference>